<gene>
    <name evidence="1" type="ORF">COLO4_34397</name>
</gene>
<keyword evidence="2" id="KW-1185">Reference proteome</keyword>
<comment type="caution">
    <text evidence="1">The sequence shown here is derived from an EMBL/GenBank/DDBJ whole genome shotgun (WGS) entry which is preliminary data.</text>
</comment>
<name>A0A1R3GKY0_9ROSI</name>
<evidence type="ECO:0000313" key="2">
    <source>
        <dbReference type="Proteomes" id="UP000187203"/>
    </source>
</evidence>
<organism evidence="1 2">
    <name type="scientific">Corchorus olitorius</name>
    <dbReference type="NCBI Taxonomy" id="93759"/>
    <lineage>
        <taxon>Eukaryota</taxon>
        <taxon>Viridiplantae</taxon>
        <taxon>Streptophyta</taxon>
        <taxon>Embryophyta</taxon>
        <taxon>Tracheophyta</taxon>
        <taxon>Spermatophyta</taxon>
        <taxon>Magnoliopsida</taxon>
        <taxon>eudicotyledons</taxon>
        <taxon>Gunneridae</taxon>
        <taxon>Pentapetalae</taxon>
        <taxon>rosids</taxon>
        <taxon>malvids</taxon>
        <taxon>Malvales</taxon>
        <taxon>Malvaceae</taxon>
        <taxon>Grewioideae</taxon>
        <taxon>Apeibeae</taxon>
        <taxon>Corchorus</taxon>
    </lineage>
</organism>
<protein>
    <submittedName>
        <fullName evidence="1">Peptidase M42 family protein</fullName>
    </submittedName>
</protein>
<dbReference type="Proteomes" id="UP000187203">
    <property type="component" value="Unassembled WGS sequence"/>
</dbReference>
<dbReference type="EMBL" id="AWUE01022380">
    <property type="protein sequence ID" value="OMO58754.1"/>
    <property type="molecule type" value="Genomic_DNA"/>
</dbReference>
<proteinExistence type="predicted"/>
<dbReference type="AlphaFoldDB" id="A0A1R3GKY0"/>
<accession>A0A1R3GKY0</accession>
<reference evidence="2" key="1">
    <citation type="submission" date="2013-09" db="EMBL/GenBank/DDBJ databases">
        <title>Corchorus olitorius genome sequencing.</title>
        <authorList>
            <person name="Alam M."/>
            <person name="Haque M.S."/>
            <person name="Islam M.S."/>
            <person name="Emdad E.M."/>
            <person name="Islam M.M."/>
            <person name="Ahmed B."/>
            <person name="Halim A."/>
            <person name="Hossen Q.M.M."/>
            <person name="Hossain M.Z."/>
            <person name="Ahmed R."/>
            <person name="Khan M.M."/>
            <person name="Islam R."/>
            <person name="Rashid M.M."/>
            <person name="Khan S.A."/>
            <person name="Rahman M.S."/>
            <person name="Alam M."/>
            <person name="Yahiya A.S."/>
            <person name="Khan M.S."/>
            <person name="Azam M.S."/>
            <person name="Haque T."/>
            <person name="Lashkar M.Z.H."/>
            <person name="Akhand A.I."/>
            <person name="Morshed G."/>
            <person name="Roy S."/>
            <person name="Uddin K.S."/>
            <person name="Rabeya T."/>
            <person name="Hossain A.S."/>
            <person name="Chowdhury A."/>
            <person name="Snigdha A.R."/>
            <person name="Mortoza M.S."/>
            <person name="Matin S.A."/>
            <person name="Hoque S.M.E."/>
            <person name="Islam M.K."/>
            <person name="Roy D.K."/>
            <person name="Haider R."/>
            <person name="Moosa M.M."/>
            <person name="Elias S.M."/>
            <person name="Hasan A.M."/>
            <person name="Jahan S."/>
            <person name="Shafiuddin M."/>
            <person name="Mahmood N."/>
            <person name="Shommy N.S."/>
        </authorList>
    </citation>
    <scope>NUCLEOTIDE SEQUENCE [LARGE SCALE GENOMIC DNA]</scope>
    <source>
        <strain evidence="2">cv. O-4</strain>
    </source>
</reference>
<evidence type="ECO:0000313" key="1">
    <source>
        <dbReference type="EMBL" id="OMO58754.1"/>
    </source>
</evidence>
<sequence>MGKKTIKEEKRAKIAGHLLDKPGYDEATAVSLASNRNKRLDFLDKLAKPSASQTSWTDWNLEGSDEINFDDWGNKIGVSDY</sequence>